<dbReference type="PANTHER" id="PTHR47955">
    <property type="entry name" value="CYTOCHROME P450 FAMILY 71 PROTEIN"/>
    <property type="match status" value="1"/>
</dbReference>
<evidence type="ECO:0000313" key="4">
    <source>
        <dbReference type="EMBL" id="KAI5432908.1"/>
    </source>
</evidence>
<dbReference type="InterPro" id="IPR036396">
    <property type="entry name" value="Cyt_P450_sf"/>
</dbReference>
<sequence length="174" mass="19979">MDTICIRDYIPWLDWLEKVNGLYRKAERIAKHLDKFIEEVIEDHILRRSDEDVGVDGNDFVYVLLSVRRTNAICFPIDKTAIKALILDMFAGGYHYSCGWSTVISGCNSKTVLDVSVCELYAKLRIGLNHSEERQSMWHLVEPPLQEDVDAQIGKHMSKHVPKLLASNSRPHQK</sequence>
<dbReference type="AlphaFoldDB" id="A0A9D5B3W1"/>
<protein>
    <submittedName>
        <fullName evidence="4">Uncharacterized protein</fullName>
    </submittedName>
</protein>
<evidence type="ECO:0000313" key="5">
    <source>
        <dbReference type="Proteomes" id="UP001058974"/>
    </source>
</evidence>
<dbReference type="GO" id="GO:0004497">
    <property type="term" value="F:monooxygenase activity"/>
    <property type="evidence" value="ECO:0007669"/>
    <property type="project" value="InterPro"/>
</dbReference>
<dbReference type="EMBL" id="JAMSHJ010000002">
    <property type="protein sequence ID" value="KAI5432908.1"/>
    <property type="molecule type" value="Genomic_DNA"/>
</dbReference>
<keyword evidence="5" id="KW-1185">Reference proteome</keyword>
<dbReference type="Gramene" id="Psat02G0028300-T1">
    <property type="protein sequence ID" value="KAI5432908.1"/>
    <property type="gene ID" value="KIW84_020283"/>
</dbReference>
<evidence type="ECO:0000256" key="1">
    <source>
        <dbReference type="ARBA" id="ARBA00010617"/>
    </source>
</evidence>
<evidence type="ECO:0000256" key="2">
    <source>
        <dbReference type="ARBA" id="ARBA00022723"/>
    </source>
</evidence>
<reference evidence="4 5" key="1">
    <citation type="journal article" date="2022" name="Nat. Genet.">
        <title>Improved pea reference genome and pan-genome highlight genomic features and evolutionary characteristics.</title>
        <authorList>
            <person name="Yang T."/>
            <person name="Liu R."/>
            <person name="Luo Y."/>
            <person name="Hu S."/>
            <person name="Wang D."/>
            <person name="Wang C."/>
            <person name="Pandey M.K."/>
            <person name="Ge S."/>
            <person name="Xu Q."/>
            <person name="Li N."/>
            <person name="Li G."/>
            <person name="Huang Y."/>
            <person name="Saxena R.K."/>
            <person name="Ji Y."/>
            <person name="Li M."/>
            <person name="Yan X."/>
            <person name="He Y."/>
            <person name="Liu Y."/>
            <person name="Wang X."/>
            <person name="Xiang C."/>
            <person name="Varshney R.K."/>
            <person name="Ding H."/>
            <person name="Gao S."/>
            <person name="Zong X."/>
        </authorList>
    </citation>
    <scope>NUCLEOTIDE SEQUENCE [LARGE SCALE GENOMIC DNA]</scope>
    <source>
        <strain evidence="4 5">cv. Zhongwan 6</strain>
    </source>
</reference>
<dbReference type="SUPFAM" id="SSF48264">
    <property type="entry name" value="Cytochrome P450"/>
    <property type="match status" value="1"/>
</dbReference>
<accession>A0A9D5B3W1</accession>
<comment type="similarity">
    <text evidence="1">Belongs to the cytochrome P450 family.</text>
</comment>
<dbReference type="Gene3D" id="1.10.630.10">
    <property type="entry name" value="Cytochrome P450"/>
    <property type="match status" value="1"/>
</dbReference>
<gene>
    <name evidence="4" type="ORF">KIW84_020283</name>
</gene>
<dbReference type="GO" id="GO:0016705">
    <property type="term" value="F:oxidoreductase activity, acting on paired donors, with incorporation or reduction of molecular oxygen"/>
    <property type="evidence" value="ECO:0007669"/>
    <property type="project" value="InterPro"/>
</dbReference>
<proteinExistence type="inferred from homology"/>
<keyword evidence="3" id="KW-0408">Iron</keyword>
<dbReference type="Proteomes" id="UP001058974">
    <property type="component" value="Chromosome 2"/>
</dbReference>
<comment type="caution">
    <text evidence="4">The sequence shown here is derived from an EMBL/GenBank/DDBJ whole genome shotgun (WGS) entry which is preliminary data.</text>
</comment>
<name>A0A9D5B3W1_PEA</name>
<organism evidence="4 5">
    <name type="scientific">Pisum sativum</name>
    <name type="common">Garden pea</name>
    <name type="synonym">Lathyrus oleraceus</name>
    <dbReference type="NCBI Taxonomy" id="3888"/>
    <lineage>
        <taxon>Eukaryota</taxon>
        <taxon>Viridiplantae</taxon>
        <taxon>Streptophyta</taxon>
        <taxon>Embryophyta</taxon>
        <taxon>Tracheophyta</taxon>
        <taxon>Spermatophyta</taxon>
        <taxon>Magnoliopsida</taxon>
        <taxon>eudicotyledons</taxon>
        <taxon>Gunneridae</taxon>
        <taxon>Pentapetalae</taxon>
        <taxon>rosids</taxon>
        <taxon>fabids</taxon>
        <taxon>Fabales</taxon>
        <taxon>Fabaceae</taxon>
        <taxon>Papilionoideae</taxon>
        <taxon>50 kb inversion clade</taxon>
        <taxon>NPAAA clade</taxon>
        <taxon>Hologalegina</taxon>
        <taxon>IRL clade</taxon>
        <taxon>Fabeae</taxon>
        <taxon>Lathyrus</taxon>
    </lineage>
</organism>
<dbReference type="PANTHER" id="PTHR47955:SF17">
    <property type="entry name" value="CYTOCHROME 71A4"/>
    <property type="match status" value="1"/>
</dbReference>
<keyword evidence="2" id="KW-0479">Metal-binding</keyword>
<dbReference type="GO" id="GO:0020037">
    <property type="term" value="F:heme binding"/>
    <property type="evidence" value="ECO:0007669"/>
    <property type="project" value="InterPro"/>
</dbReference>
<evidence type="ECO:0000256" key="3">
    <source>
        <dbReference type="ARBA" id="ARBA00023004"/>
    </source>
</evidence>
<dbReference type="GO" id="GO:0005506">
    <property type="term" value="F:iron ion binding"/>
    <property type="evidence" value="ECO:0007669"/>
    <property type="project" value="InterPro"/>
</dbReference>